<evidence type="ECO:0000313" key="4">
    <source>
        <dbReference type="EMBL" id="SFF34494.1"/>
    </source>
</evidence>
<keyword evidence="5" id="KW-1185">Reference proteome</keyword>
<reference evidence="4 5" key="1">
    <citation type="submission" date="2016-10" db="EMBL/GenBank/DDBJ databases">
        <authorList>
            <person name="de Groot N.N."/>
        </authorList>
    </citation>
    <scope>NUCLEOTIDE SEQUENCE [LARGE SCALE GENOMIC DNA]</scope>
    <source>
        <strain evidence="4 5">DSM 43019</strain>
    </source>
</reference>
<evidence type="ECO:0000256" key="2">
    <source>
        <dbReference type="ARBA" id="ARBA00049106"/>
    </source>
</evidence>
<name>A0A1I2HWR5_9ACTN</name>
<protein>
    <submittedName>
        <fullName evidence="4">Deazaflavin-dependent oxidoreductase, nitroreductase family</fullName>
    </submittedName>
</protein>
<dbReference type="InterPro" id="IPR012349">
    <property type="entry name" value="Split_barrel_FMN-bd"/>
</dbReference>
<organism evidence="4 5">
    <name type="scientific">Actinoplanes philippinensis</name>
    <dbReference type="NCBI Taxonomy" id="35752"/>
    <lineage>
        <taxon>Bacteria</taxon>
        <taxon>Bacillati</taxon>
        <taxon>Actinomycetota</taxon>
        <taxon>Actinomycetes</taxon>
        <taxon>Micromonosporales</taxon>
        <taxon>Micromonosporaceae</taxon>
        <taxon>Actinoplanes</taxon>
    </lineage>
</organism>
<evidence type="ECO:0000256" key="1">
    <source>
        <dbReference type="ARBA" id="ARBA00008710"/>
    </source>
</evidence>
<dbReference type="Proteomes" id="UP000199645">
    <property type="component" value="Unassembled WGS sequence"/>
</dbReference>
<sequence>MRVFWVDYRKLRMSNDFNSSVIAEFRANQGRVGGMFEGGRLLLLTTTGARSGRPHTVPLGYLPDQDRVLVIGSAGGSRRHPAWFHNVLADPVVRVEDGPFVYEATATVLTGAERDEVFARAVEQDSGWADYERRSGRVLPVVALRAVPVAGPPRSSGGSPSSPVEVLRLVHGAFRRELELIRREVVASGAVVGAQLRVNCLTLCANLHGHHVKEDQGLFAMLEYAHPELASAVGELRAEHGVVAVLLERLRSVLGEPGVSREALLAEVDALTGDLIAHLDREEAVLAGVR</sequence>
<dbReference type="InterPro" id="IPR004378">
    <property type="entry name" value="F420H2_quin_Rdtase"/>
</dbReference>
<dbReference type="Pfam" id="PF04075">
    <property type="entry name" value="F420H2_quin_red"/>
    <property type="match status" value="1"/>
</dbReference>
<comment type="catalytic activity">
    <reaction evidence="2">
        <text>oxidized coenzyme F420-(gamma-L-Glu)(n) + a quinol + H(+) = reduced coenzyme F420-(gamma-L-Glu)(n) + a quinone</text>
        <dbReference type="Rhea" id="RHEA:39663"/>
        <dbReference type="Rhea" id="RHEA-COMP:12939"/>
        <dbReference type="Rhea" id="RHEA-COMP:14378"/>
        <dbReference type="ChEBI" id="CHEBI:15378"/>
        <dbReference type="ChEBI" id="CHEBI:24646"/>
        <dbReference type="ChEBI" id="CHEBI:132124"/>
        <dbReference type="ChEBI" id="CHEBI:133980"/>
        <dbReference type="ChEBI" id="CHEBI:139511"/>
    </reaction>
</comment>
<comment type="similarity">
    <text evidence="1">Belongs to the F420H(2)-dependent quinone reductase family.</text>
</comment>
<dbReference type="Gene3D" id="1.20.120.520">
    <property type="entry name" value="nmb1532 protein domain like"/>
    <property type="match status" value="1"/>
</dbReference>
<dbReference type="SUPFAM" id="SSF50475">
    <property type="entry name" value="FMN-binding split barrel"/>
    <property type="match status" value="1"/>
</dbReference>
<dbReference type="GO" id="GO:0070967">
    <property type="term" value="F:coenzyme F420 binding"/>
    <property type="evidence" value="ECO:0007669"/>
    <property type="project" value="TreeGrafter"/>
</dbReference>
<evidence type="ECO:0000313" key="5">
    <source>
        <dbReference type="Proteomes" id="UP000199645"/>
    </source>
</evidence>
<dbReference type="InterPro" id="IPR012312">
    <property type="entry name" value="Hemerythrin-like"/>
</dbReference>
<evidence type="ECO:0000259" key="3">
    <source>
        <dbReference type="Pfam" id="PF01814"/>
    </source>
</evidence>
<dbReference type="PANTHER" id="PTHR39428">
    <property type="entry name" value="F420H(2)-DEPENDENT QUINONE REDUCTASE RV1261C"/>
    <property type="match status" value="1"/>
</dbReference>
<dbReference type="GO" id="GO:0005886">
    <property type="term" value="C:plasma membrane"/>
    <property type="evidence" value="ECO:0007669"/>
    <property type="project" value="TreeGrafter"/>
</dbReference>
<dbReference type="PANTHER" id="PTHR39428:SF1">
    <property type="entry name" value="F420H(2)-DEPENDENT QUINONE REDUCTASE RV1261C"/>
    <property type="match status" value="1"/>
</dbReference>
<accession>A0A1I2HWR5</accession>
<dbReference type="GO" id="GO:0016491">
    <property type="term" value="F:oxidoreductase activity"/>
    <property type="evidence" value="ECO:0007669"/>
    <property type="project" value="InterPro"/>
</dbReference>
<dbReference type="Gene3D" id="2.30.110.10">
    <property type="entry name" value="Electron Transport, Fmn-binding Protein, Chain A"/>
    <property type="match status" value="1"/>
</dbReference>
<dbReference type="STRING" id="35752.SAMN05421541_10945"/>
<dbReference type="Pfam" id="PF01814">
    <property type="entry name" value="Hemerythrin"/>
    <property type="match status" value="1"/>
</dbReference>
<feature type="domain" description="Hemerythrin-like" evidence="3">
    <location>
        <begin position="163"/>
        <end position="287"/>
    </location>
</feature>
<proteinExistence type="inferred from homology"/>
<dbReference type="NCBIfam" id="TIGR00026">
    <property type="entry name" value="hi_GC_TIGR00026"/>
    <property type="match status" value="1"/>
</dbReference>
<dbReference type="CDD" id="cd12108">
    <property type="entry name" value="Hr-like"/>
    <property type="match status" value="1"/>
</dbReference>
<dbReference type="AlphaFoldDB" id="A0A1I2HWR5"/>
<gene>
    <name evidence="4" type="ORF">SAMN05421541_10945</name>
</gene>
<dbReference type="EMBL" id="FONV01000009">
    <property type="protein sequence ID" value="SFF34494.1"/>
    <property type="molecule type" value="Genomic_DNA"/>
</dbReference>